<accession>A0A2C9K3E3</accession>
<dbReference type="Gene3D" id="1.20.120.1750">
    <property type="match status" value="1"/>
</dbReference>
<evidence type="ECO:0008006" key="17">
    <source>
        <dbReference type="Google" id="ProtNLM"/>
    </source>
</evidence>
<dbReference type="InterPro" id="IPR001876">
    <property type="entry name" value="Znf_RanBP2"/>
</dbReference>
<keyword evidence="7 10" id="KW-0863">Zinc-finger</keyword>
<evidence type="ECO:0000256" key="11">
    <source>
        <dbReference type="SAM" id="MobiDB-lite"/>
    </source>
</evidence>
<dbReference type="SUPFAM" id="SSF57850">
    <property type="entry name" value="RING/U-box"/>
    <property type="match status" value="3"/>
</dbReference>
<dbReference type="OrthoDB" id="261960at2759"/>
<dbReference type="GO" id="GO:0043130">
    <property type="term" value="F:ubiquitin binding"/>
    <property type="evidence" value="ECO:0007669"/>
    <property type="project" value="TreeGrafter"/>
</dbReference>
<keyword evidence="5" id="KW-0479">Metal-binding</keyword>
<evidence type="ECO:0000256" key="10">
    <source>
        <dbReference type="PROSITE-ProRule" id="PRU00322"/>
    </source>
</evidence>
<feature type="domain" description="RING-type" evidence="14">
    <location>
        <begin position="523"/>
        <end position="705"/>
    </location>
</feature>
<dbReference type="AlphaFoldDB" id="A0A2C9K3E3"/>
<dbReference type="GO" id="GO:0008270">
    <property type="term" value="F:zinc ion binding"/>
    <property type="evidence" value="ECO:0007669"/>
    <property type="project" value="UniProtKB-KW"/>
</dbReference>
<dbReference type="GO" id="GO:0009893">
    <property type="term" value="P:positive regulation of metabolic process"/>
    <property type="evidence" value="ECO:0007669"/>
    <property type="project" value="UniProtKB-ARBA"/>
</dbReference>
<dbReference type="GO" id="GO:0097039">
    <property type="term" value="P:protein linear polyubiquitination"/>
    <property type="evidence" value="ECO:0007669"/>
    <property type="project" value="TreeGrafter"/>
</dbReference>
<dbReference type="KEGG" id="bgt:106079797"/>
<evidence type="ECO:0000313" key="16">
    <source>
        <dbReference type="Proteomes" id="UP000076420"/>
    </source>
</evidence>
<proteinExistence type="inferred from homology"/>
<evidence type="ECO:0000256" key="7">
    <source>
        <dbReference type="ARBA" id="ARBA00022771"/>
    </source>
</evidence>
<dbReference type="Proteomes" id="UP000076420">
    <property type="component" value="Unassembled WGS sequence"/>
</dbReference>
<comment type="pathway">
    <text evidence="1">Protein modification; protein ubiquitination.</text>
</comment>
<dbReference type="Gene3D" id="3.10.20.90">
    <property type="entry name" value="Phosphatidylinositol 3-kinase Catalytic Subunit, Chain A, domain 1"/>
    <property type="match status" value="1"/>
</dbReference>
<dbReference type="EnsemblMetazoa" id="BGLB012466-RB">
    <property type="protein sequence ID" value="BGLB012466-PB"/>
    <property type="gene ID" value="BGLB012466"/>
</dbReference>
<evidence type="ECO:0000259" key="13">
    <source>
        <dbReference type="PROSITE" id="PS50199"/>
    </source>
</evidence>
<dbReference type="VEuPathDB" id="VectorBase:BGLB012466"/>
<dbReference type="PROSITE" id="PS51873">
    <property type="entry name" value="TRIAD"/>
    <property type="match status" value="1"/>
</dbReference>
<evidence type="ECO:0000256" key="8">
    <source>
        <dbReference type="ARBA" id="ARBA00022786"/>
    </source>
</evidence>
<evidence type="ECO:0000256" key="6">
    <source>
        <dbReference type="ARBA" id="ARBA00022737"/>
    </source>
</evidence>
<dbReference type="VEuPathDB" id="VectorBase:BGLAX_036600"/>
<comment type="similarity">
    <text evidence="2">Belongs to the RBR family.</text>
</comment>
<evidence type="ECO:0000256" key="3">
    <source>
        <dbReference type="ARBA" id="ARBA00022553"/>
    </source>
</evidence>
<name>A0A2C9K3E3_BIOGL</name>
<dbReference type="PROSITE" id="PS01358">
    <property type="entry name" value="ZF_RANBP2_1"/>
    <property type="match status" value="1"/>
</dbReference>
<feature type="compositionally biased region" description="Polar residues" evidence="11">
    <location>
        <begin position="257"/>
        <end position="266"/>
    </location>
</feature>
<feature type="region of interest" description="Disordered" evidence="11">
    <location>
        <begin position="257"/>
        <end position="279"/>
    </location>
</feature>
<evidence type="ECO:0000256" key="2">
    <source>
        <dbReference type="ARBA" id="ARBA00008278"/>
    </source>
</evidence>
<evidence type="ECO:0000313" key="15">
    <source>
        <dbReference type="EnsemblMetazoa" id="BGLB012466-PB"/>
    </source>
</evidence>
<keyword evidence="4" id="KW-0808">Transferase</keyword>
<feature type="domain" description="RanBP2-type" evidence="13">
    <location>
        <begin position="278"/>
        <end position="310"/>
    </location>
</feature>
<dbReference type="GO" id="GO:0004842">
    <property type="term" value="F:ubiquitin-protein transferase activity"/>
    <property type="evidence" value="ECO:0007669"/>
    <property type="project" value="TreeGrafter"/>
</dbReference>
<evidence type="ECO:0000256" key="5">
    <source>
        <dbReference type="ARBA" id="ARBA00022723"/>
    </source>
</evidence>
<keyword evidence="8" id="KW-0833">Ubl conjugation pathway</keyword>
<dbReference type="GO" id="GO:0071797">
    <property type="term" value="C:LUBAC complex"/>
    <property type="evidence" value="ECO:0007669"/>
    <property type="project" value="TreeGrafter"/>
</dbReference>
<dbReference type="InterPro" id="IPR000626">
    <property type="entry name" value="Ubiquitin-like_dom"/>
</dbReference>
<dbReference type="InterPro" id="IPR047558">
    <property type="entry name" value="BRcat_RBR_HOIL1"/>
</dbReference>
<dbReference type="Gene3D" id="2.30.30.380">
    <property type="entry name" value="Zn-finger domain of Sec23/24"/>
    <property type="match status" value="1"/>
</dbReference>
<feature type="domain" description="Ubiquitin-like" evidence="12">
    <location>
        <begin position="76"/>
        <end position="140"/>
    </location>
</feature>
<dbReference type="PANTHER" id="PTHR22770">
    <property type="entry name" value="UBIQUITIN CONJUGATING ENZYME 7 INTERACTING PROTEIN-RELATED"/>
    <property type="match status" value="1"/>
</dbReference>
<dbReference type="STRING" id="6526.A0A2C9K3E3"/>
<dbReference type="InterPro" id="IPR029071">
    <property type="entry name" value="Ubiquitin-like_domsf"/>
</dbReference>
<dbReference type="InterPro" id="IPR044066">
    <property type="entry name" value="TRIAD_supradom"/>
</dbReference>
<evidence type="ECO:0000259" key="14">
    <source>
        <dbReference type="PROSITE" id="PS51873"/>
    </source>
</evidence>
<organism evidence="15 16">
    <name type="scientific">Biomphalaria glabrata</name>
    <name type="common">Bloodfluke planorb</name>
    <name type="synonym">Freshwater snail</name>
    <dbReference type="NCBI Taxonomy" id="6526"/>
    <lineage>
        <taxon>Eukaryota</taxon>
        <taxon>Metazoa</taxon>
        <taxon>Spiralia</taxon>
        <taxon>Lophotrochozoa</taxon>
        <taxon>Mollusca</taxon>
        <taxon>Gastropoda</taxon>
        <taxon>Heterobranchia</taxon>
        <taxon>Euthyneura</taxon>
        <taxon>Panpulmonata</taxon>
        <taxon>Hygrophila</taxon>
        <taxon>Lymnaeoidea</taxon>
        <taxon>Planorbidae</taxon>
        <taxon>Biomphalaria</taxon>
    </lineage>
</organism>
<dbReference type="InterPro" id="IPR051628">
    <property type="entry name" value="LUBAC_E3_Ligases"/>
</dbReference>
<keyword evidence="6" id="KW-0677">Repeat</keyword>
<protein>
    <recommendedName>
        <fullName evidence="17">RanBP-type and C3HC4-type zinc finger-containing protein 1</fullName>
    </recommendedName>
</protein>
<dbReference type="InterPro" id="IPR036443">
    <property type="entry name" value="Znf_RanBP2_sf"/>
</dbReference>
<sequence>MLRGESYTLNSSTKELIQDAASVLVNKLAAAIQAGENDQAKQIVDKLANLKLKLDISIPKDENEQRSKEKEFSIRVHVEDRVSEGCYFNLMVKACDTITDLKRKVMLIHDFPMEVQRWIIGKKIFSDTDKLGQCGVKASNHTIYLYLVTARSVGLNQQSYQQERQSLIEGRALQPLALSQEGDDSCAWTPLQQGLEELEHTIVHSGMASRQASKASLTSSSSLLQELVSNNALQHSPPPNAASERPRSVRTESMLLEQSNFSSGYRSKTPPRSPSAVKKNEPVGWQCSICTLINLPIRPGCEACAAPRPSNYCIPPGYQLTPEELALYEKEQQMERLTREAAPPPLTILSAPNNRSSRHSDIVTEQQQELARALNYEASGQTALVNANWPERASPEQHFMEPDEAETFSDHQNVSRARAMSLISPAENQNLNNAAKEASTRSQSPFRRYSAYTPARYPIENNQSDEERCVAESPKLFGYGLATSQGYSSSSPDLSRVAEETVKQQNFQMLMEMDDQDLVSNVDCFECPICFDEIDDGDGIVLRECLHSFCKADDLVPVDIFERFLQRGLDQAESRMTNAYHCKTADCHGWCIYEDLVNFFKCPVCEKENCLTCKAIHENMNCKEYQDGLKLRALNDASARQTQELLQQLVKDGEAMHCPQCSIIVQKKGGCDWIKCSICKLEICWVTKGPRWGPKVSITIFLQYR</sequence>
<dbReference type="PROSITE" id="PS50053">
    <property type="entry name" value="UBIQUITIN_2"/>
    <property type="match status" value="1"/>
</dbReference>
<dbReference type="SUPFAM" id="SSF90209">
    <property type="entry name" value="Ran binding protein zinc finger-like"/>
    <property type="match status" value="1"/>
</dbReference>
<reference evidence="15" key="1">
    <citation type="submission" date="2020-05" db="UniProtKB">
        <authorList>
            <consortium name="EnsemblMetazoa"/>
        </authorList>
    </citation>
    <scope>IDENTIFICATION</scope>
    <source>
        <strain evidence="15">BB02</strain>
    </source>
</reference>
<dbReference type="UniPathway" id="UPA00143"/>
<keyword evidence="3" id="KW-0597">Phosphoprotein</keyword>
<dbReference type="PANTHER" id="PTHR22770:SF13">
    <property type="entry name" value="RING-TYPE DOMAIN-CONTAINING PROTEIN"/>
    <property type="match status" value="1"/>
</dbReference>
<evidence type="ECO:0000256" key="9">
    <source>
        <dbReference type="ARBA" id="ARBA00022833"/>
    </source>
</evidence>
<keyword evidence="9" id="KW-0862">Zinc</keyword>
<dbReference type="CDD" id="cd20345">
    <property type="entry name" value="BRcat_RBR_HOIL1"/>
    <property type="match status" value="1"/>
</dbReference>
<evidence type="ECO:0000259" key="12">
    <source>
        <dbReference type="PROSITE" id="PS50053"/>
    </source>
</evidence>
<evidence type="ECO:0000256" key="1">
    <source>
        <dbReference type="ARBA" id="ARBA00004906"/>
    </source>
</evidence>
<dbReference type="GO" id="GO:0043161">
    <property type="term" value="P:proteasome-mediated ubiquitin-dependent protein catabolic process"/>
    <property type="evidence" value="ECO:0007669"/>
    <property type="project" value="TreeGrafter"/>
</dbReference>
<feature type="region of interest" description="Disordered" evidence="11">
    <location>
        <begin position="230"/>
        <end position="249"/>
    </location>
</feature>
<evidence type="ECO:0000256" key="4">
    <source>
        <dbReference type="ARBA" id="ARBA00022679"/>
    </source>
</evidence>
<dbReference type="PROSITE" id="PS50199">
    <property type="entry name" value="ZF_RANBP2_2"/>
    <property type="match status" value="1"/>
</dbReference>
<gene>
    <name evidence="15" type="primary">106079797</name>
</gene>
<dbReference type="SUPFAM" id="SSF54236">
    <property type="entry name" value="Ubiquitin-like"/>
    <property type="match status" value="1"/>
</dbReference>